<feature type="region of interest" description="Disordered" evidence="1">
    <location>
        <begin position="76"/>
        <end position="117"/>
    </location>
</feature>
<comment type="caution">
    <text evidence="2">The sequence shown here is derived from an EMBL/GenBank/DDBJ whole genome shotgun (WGS) entry which is preliminary data.</text>
</comment>
<dbReference type="EMBL" id="UYJE01002219">
    <property type="protein sequence ID" value="VDI08692.1"/>
    <property type="molecule type" value="Genomic_DNA"/>
</dbReference>
<evidence type="ECO:0000256" key="1">
    <source>
        <dbReference type="SAM" id="MobiDB-lite"/>
    </source>
</evidence>
<accession>A0A8B6CRZ5</accession>
<evidence type="ECO:0000313" key="3">
    <source>
        <dbReference type="Proteomes" id="UP000596742"/>
    </source>
</evidence>
<name>A0A8B6CRZ5_MYTGA</name>
<gene>
    <name evidence="2" type="ORF">MGAL_10B079688</name>
</gene>
<organism evidence="2 3">
    <name type="scientific">Mytilus galloprovincialis</name>
    <name type="common">Mediterranean mussel</name>
    <dbReference type="NCBI Taxonomy" id="29158"/>
    <lineage>
        <taxon>Eukaryota</taxon>
        <taxon>Metazoa</taxon>
        <taxon>Spiralia</taxon>
        <taxon>Lophotrochozoa</taxon>
        <taxon>Mollusca</taxon>
        <taxon>Bivalvia</taxon>
        <taxon>Autobranchia</taxon>
        <taxon>Pteriomorphia</taxon>
        <taxon>Mytilida</taxon>
        <taxon>Mytiloidea</taxon>
        <taxon>Mytilidae</taxon>
        <taxon>Mytilinae</taxon>
        <taxon>Mytilus</taxon>
    </lineage>
</organism>
<dbReference type="AlphaFoldDB" id="A0A8B6CRZ5"/>
<dbReference type="Proteomes" id="UP000596742">
    <property type="component" value="Unassembled WGS sequence"/>
</dbReference>
<keyword evidence="3" id="KW-1185">Reference proteome</keyword>
<proteinExistence type="predicted"/>
<reference evidence="2" key="1">
    <citation type="submission" date="2018-11" db="EMBL/GenBank/DDBJ databases">
        <authorList>
            <person name="Alioto T."/>
            <person name="Alioto T."/>
        </authorList>
    </citation>
    <scope>NUCLEOTIDE SEQUENCE</scope>
</reference>
<feature type="compositionally biased region" description="Polar residues" evidence="1">
    <location>
        <begin position="108"/>
        <end position="117"/>
    </location>
</feature>
<sequence length="131" mass="14998">MSHRRDYRGSSRGTQNHWMQRPPPRMQTGLNQYAGYNQHPQMPPPPLQYGQATMPPPNMYSNQQANQPTQYMYVPVPMPQQQQPPPPMPPPMPQHMPPQYIPPLMSQPMYQPTNHGSTSGTGITNVFSIYQ</sequence>
<feature type="compositionally biased region" description="Polar residues" evidence="1">
    <location>
        <begin position="28"/>
        <end position="40"/>
    </location>
</feature>
<evidence type="ECO:0000313" key="2">
    <source>
        <dbReference type="EMBL" id="VDI08692.1"/>
    </source>
</evidence>
<protein>
    <submittedName>
        <fullName evidence="2">Uncharacterized protein</fullName>
    </submittedName>
</protein>
<feature type="compositionally biased region" description="Pro residues" evidence="1">
    <location>
        <begin position="76"/>
        <end position="101"/>
    </location>
</feature>
<feature type="region of interest" description="Disordered" evidence="1">
    <location>
        <begin position="1"/>
        <end position="64"/>
    </location>
</feature>